<sequence length="392" mass="44136">MNFDDIKIRIKAFVKEELVPLEPWILNCSWDEKLPKLNEKRQKVKDRGLWLPQIPKEYGGLGLSNTQHGEISEILGASPYGHYCFNCQAPDAGNMEILIEFGTKDQKEAYLYPLLAGDIRSCFAMTEPDFAGSNPVNMGTMAFKKDGNYIINGHKWFTTGFDGATFAIVMLVTNPEASEPHKKASQIIVPTNNTGIDFIRNIPVMGHTGNGWESHSEIKFQNVKVPLTNVLGGDGEGFTIAQKRLGPGRIHHCMRWMGICERSFDLMCQRAVSRELAHSKTLADKQTVQNWIAESRAEINAARLLIQDAAHKIDSQGAYKTRKEISIIKFYCANVLQKVVDRAIQVHGALGLTDDTILAFYYRQERAARIYDGADEVHMSSLARQILKEYRI</sequence>
<dbReference type="GO" id="GO:0003995">
    <property type="term" value="F:acyl-CoA dehydrogenase activity"/>
    <property type="evidence" value="ECO:0007669"/>
    <property type="project" value="TreeGrafter"/>
</dbReference>
<dbReference type="Pfam" id="PF02770">
    <property type="entry name" value="Acyl-CoA_dh_M"/>
    <property type="match status" value="1"/>
</dbReference>
<dbReference type="Pfam" id="PF00441">
    <property type="entry name" value="Acyl-CoA_dh_1"/>
    <property type="match status" value="1"/>
</dbReference>
<dbReference type="Gene3D" id="1.10.540.10">
    <property type="entry name" value="Acyl-CoA dehydrogenase/oxidase, N-terminal domain"/>
    <property type="match status" value="1"/>
</dbReference>
<dbReference type="SUPFAM" id="SSF56645">
    <property type="entry name" value="Acyl-CoA dehydrogenase NM domain-like"/>
    <property type="match status" value="1"/>
</dbReference>
<comment type="cofactor">
    <cofactor evidence="1 7">
        <name>FAD</name>
        <dbReference type="ChEBI" id="CHEBI:57692"/>
    </cofactor>
</comment>
<dbReference type="FunFam" id="2.40.110.10:FF:000002">
    <property type="entry name" value="Acyl-CoA dehydrogenase fadE12"/>
    <property type="match status" value="1"/>
</dbReference>
<dbReference type="Proteomes" id="UP000184406">
    <property type="component" value="Unassembled WGS sequence"/>
</dbReference>
<dbReference type="RefSeq" id="WP_072862579.1">
    <property type="nucleotide sequence ID" value="NZ_FQUX01000004.1"/>
</dbReference>
<comment type="subunit">
    <text evidence="3">Homodimer.</text>
</comment>
<dbReference type="Gene3D" id="1.20.140.10">
    <property type="entry name" value="Butyryl-CoA Dehydrogenase, subunit A, domain 3"/>
    <property type="match status" value="1"/>
</dbReference>
<gene>
    <name evidence="11" type="ORF">SAMN03080594_104318</name>
</gene>
<dbReference type="Pfam" id="PF02771">
    <property type="entry name" value="Acyl-CoA_dh_N"/>
    <property type="match status" value="1"/>
</dbReference>
<keyword evidence="5 7" id="KW-0274">FAD</keyword>
<dbReference type="InterPro" id="IPR037069">
    <property type="entry name" value="AcylCoA_DH/ox_N_sf"/>
</dbReference>
<dbReference type="PANTHER" id="PTHR48083:SF13">
    <property type="entry name" value="ACYL-COA DEHYDROGENASE FAMILY MEMBER 11"/>
    <property type="match status" value="1"/>
</dbReference>
<evidence type="ECO:0000256" key="6">
    <source>
        <dbReference type="ARBA" id="ARBA00023002"/>
    </source>
</evidence>
<dbReference type="InterPro" id="IPR046373">
    <property type="entry name" value="Acyl-CoA_Oxase/DH_mid-dom_sf"/>
</dbReference>
<organism evidence="11 12">
    <name type="scientific">Arenibacter palladensis</name>
    <dbReference type="NCBI Taxonomy" id="237373"/>
    <lineage>
        <taxon>Bacteria</taxon>
        <taxon>Pseudomonadati</taxon>
        <taxon>Bacteroidota</taxon>
        <taxon>Flavobacteriia</taxon>
        <taxon>Flavobacteriales</taxon>
        <taxon>Flavobacteriaceae</taxon>
        <taxon>Arenibacter</taxon>
    </lineage>
</organism>
<evidence type="ECO:0000259" key="8">
    <source>
        <dbReference type="Pfam" id="PF00441"/>
    </source>
</evidence>
<comment type="similarity">
    <text evidence="2 7">Belongs to the acyl-CoA dehydrogenase family.</text>
</comment>
<feature type="domain" description="Acyl-CoA dehydrogenase/oxidase N-terminal" evidence="10">
    <location>
        <begin position="9"/>
        <end position="118"/>
    </location>
</feature>
<evidence type="ECO:0000256" key="5">
    <source>
        <dbReference type="ARBA" id="ARBA00022827"/>
    </source>
</evidence>
<name>A0A1M5C0S1_9FLAO</name>
<evidence type="ECO:0000256" key="4">
    <source>
        <dbReference type="ARBA" id="ARBA00022630"/>
    </source>
</evidence>
<reference evidence="12" key="1">
    <citation type="submission" date="2016-11" db="EMBL/GenBank/DDBJ databases">
        <authorList>
            <person name="Varghese N."/>
            <person name="Submissions S."/>
        </authorList>
    </citation>
    <scope>NUCLEOTIDE SEQUENCE [LARGE SCALE GENOMIC DNA]</scope>
    <source>
        <strain evidence="12">DSM 17539</strain>
    </source>
</reference>
<evidence type="ECO:0000256" key="3">
    <source>
        <dbReference type="ARBA" id="ARBA00011738"/>
    </source>
</evidence>
<dbReference type="InterPro" id="IPR006091">
    <property type="entry name" value="Acyl-CoA_Oxase/DH_mid-dom"/>
</dbReference>
<dbReference type="AlphaFoldDB" id="A0A1M5C0S1"/>
<dbReference type="InterPro" id="IPR013786">
    <property type="entry name" value="AcylCoA_DH/ox_N"/>
</dbReference>
<evidence type="ECO:0000259" key="9">
    <source>
        <dbReference type="Pfam" id="PF02770"/>
    </source>
</evidence>
<dbReference type="InterPro" id="IPR036250">
    <property type="entry name" value="AcylCo_DH-like_C"/>
</dbReference>
<dbReference type="InterPro" id="IPR050741">
    <property type="entry name" value="Acyl-CoA_dehydrogenase"/>
</dbReference>
<keyword evidence="4 7" id="KW-0285">Flavoprotein</keyword>
<evidence type="ECO:0000256" key="7">
    <source>
        <dbReference type="RuleBase" id="RU362125"/>
    </source>
</evidence>
<dbReference type="GO" id="GO:0050660">
    <property type="term" value="F:flavin adenine dinucleotide binding"/>
    <property type="evidence" value="ECO:0007669"/>
    <property type="project" value="InterPro"/>
</dbReference>
<dbReference type="GO" id="GO:0005737">
    <property type="term" value="C:cytoplasm"/>
    <property type="evidence" value="ECO:0007669"/>
    <property type="project" value="TreeGrafter"/>
</dbReference>
<evidence type="ECO:0000259" key="10">
    <source>
        <dbReference type="Pfam" id="PF02771"/>
    </source>
</evidence>
<evidence type="ECO:0000256" key="1">
    <source>
        <dbReference type="ARBA" id="ARBA00001974"/>
    </source>
</evidence>
<dbReference type="SUPFAM" id="SSF47203">
    <property type="entry name" value="Acyl-CoA dehydrogenase C-terminal domain-like"/>
    <property type="match status" value="1"/>
</dbReference>
<dbReference type="InterPro" id="IPR009100">
    <property type="entry name" value="AcylCoA_DH/oxidase_NM_dom_sf"/>
</dbReference>
<evidence type="ECO:0000256" key="2">
    <source>
        <dbReference type="ARBA" id="ARBA00009347"/>
    </source>
</evidence>
<keyword evidence="6 7" id="KW-0560">Oxidoreductase</keyword>
<keyword evidence="12" id="KW-1185">Reference proteome</keyword>
<dbReference type="GO" id="GO:0033539">
    <property type="term" value="P:fatty acid beta-oxidation using acyl-CoA dehydrogenase"/>
    <property type="evidence" value="ECO:0007669"/>
    <property type="project" value="TreeGrafter"/>
</dbReference>
<feature type="domain" description="Acyl-CoA dehydrogenase/oxidase C-terminal" evidence="8">
    <location>
        <begin position="235"/>
        <end position="387"/>
    </location>
</feature>
<protein>
    <submittedName>
        <fullName evidence="11">Acyl-CoA dehydrogenase</fullName>
    </submittedName>
</protein>
<dbReference type="EMBL" id="FQUX01000004">
    <property type="protein sequence ID" value="SHF48275.1"/>
    <property type="molecule type" value="Genomic_DNA"/>
</dbReference>
<dbReference type="OrthoDB" id="9802867at2"/>
<dbReference type="InterPro" id="IPR009075">
    <property type="entry name" value="AcylCo_DH/oxidase_C"/>
</dbReference>
<accession>A0A1M5C0S1</accession>
<proteinExistence type="inferred from homology"/>
<evidence type="ECO:0000313" key="12">
    <source>
        <dbReference type="Proteomes" id="UP000184406"/>
    </source>
</evidence>
<feature type="domain" description="Acyl-CoA oxidase/dehydrogenase middle" evidence="9">
    <location>
        <begin position="122"/>
        <end position="223"/>
    </location>
</feature>
<dbReference type="Gene3D" id="2.40.110.10">
    <property type="entry name" value="Butyryl-CoA Dehydrogenase, subunit A, domain 2"/>
    <property type="match status" value="1"/>
</dbReference>
<evidence type="ECO:0000313" key="11">
    <source>
        <dbReference type="EMBL" id="SHF48275.1"/>
    </source>
</evidence>
<dbReference type="PANTHER" id="PTHR48083">
    <property type="entry name" value="MEDIUM-CHAIN SPECIFIC ACYL-COA DEHYDROGENASE, MITOCHONDRIAL-RELATED"/>
    <property type="match status" value="1"/>
</dbReference>